<dbReference type="AlphaFoldDB" id="A0A644ZVH5"/>
<evidence type="ECO:0000256" key="1">
    <source>
        <dbReference type="SAM" id="Phobius"/>
    </source>
</evidence>
<dbReference type="EMBL" id="VSSQ01010607">
    <property type="protein sequence ID" value="MPM44767.1"/>
    <property type="molecule type" value="Genomic_DNA"/>
</dbReference>
<comment type="caution">
    <text evidence="2">The sequence shown here is derived from an EMBL/GenBank/DDBJ whole genome shotgun (WGS) entry which is preliminary data.</text>
</comment>
<sequence>MDFVPLVNGKAHEWADITLILFGSPIAGITAISYKNKREKENNYGAGSNPVSRAYGNRVPEASITLLAEEVAAIEAQAPDGDITRVGPFPIIVAYQPAGTLDVVTHTILDAEFTEDGRDVKQGDKKIEVQLPLIISGIKFK</sequence>
<gene>
    <name evidence="2" type="ORF">SDC9_91448</name>
</gene>
<proteinExistence type="predicted"/>
<feature type="transmembrane region" description="Helical" evidence="1">
    <location>
        <begin position="14"/>
        <end position="34"/>
    </location>
</feature>
<accession>A0A644ZVH5</accession>
<keyword evidence="1" id="KW-0472">Membrane</keyword>
<protein>
    <submittedName>
        <fullName evidence="2">Uncharacterized protein</fullName>
    </submittedName>
</protein>
<organism evidence="2">
    <name type="scientific">bioreactor metagenome</name>
    <dbReference type="NCBI Taxonomy" id="1076179"/>
    <lineage>
        <taxon>unclassified sequences</taxon>
        <taxon>metagenomes</taxon>
        <taxon>ecological metagenomes</taxon>
    </lineage>
</organism>
<keyword evidence="1" id="KW-0812">Transmembrane</keyword>
<keyword evidence="1" id="KW-1133">Transmembrane helix</keyword>
<reference evidence="2" key="1">
    <citation type="submission" date="2019-08" db="EMBL/GenBank/DDBJ databases">
        <authorList>
            <person name="Kucharzyk K."/>
            <person name="Murdoch R.W."/>
            <person name="Higgins S."/>
            <person name="Loffler F."/>
        </authorList>
    </citation>
    <scope>NUCLEOTIDE SEQUENCE</scope>
</reference>
<name>A0A644ZVH5_9ZZZZ</name>
<evidence type="ECO:0000313" key="2">
    <source>
        <dbReference type="EMBL" id="MPM44767.1"/>
    </source>
</evidence>